<dbReference type="InterPro" id="IPR002711">
    <property type="entry name" value="HNH"/>
</dbReference>
<dbReference type="Proteomes" id="UP001218231">
    <property type="component" value="Chromosome"/>
</dbReference>
<dbReference type="Gene3D" id="1.10.30.50">
    <property type="match status" value="1"/>
</dbReference>
<sequence length="102" mass="11697">MAMQPPAFRPPGWRERNPWAPQPAFKDRRKRGRAGMRERAEVLLEEPFCRHCLAQGKEVRAVEVDHIKPLAWGGADVRSNKQALCIPCHQRKTRAERHPGPA</sequence>
<evidence type="ECO:0000313" key="3">
    <source>
        <dbReference type="EMBL" id="WCT78890.1"/>
    </source>
</evidence>
<organism evidence="3 4">
    <name type="scientific">Novosphingobium humi</name>
    <dbReference type="NCBI Taxonomy" id="2282397"/>
    <lineage>
        <taxon>Bacteria</taxon>
        <taxon>Pseudomonadati</taxon>
        <taxon>Pseudomonadota</taxon>
        <taxon>Alphaproteobacteria</taxon>
        <taxon>Sphingomonadales</taxon>
        <taxon>Sphingomonadaceae</taxon>
        <taxon>Novosphingobium</taxon>
    </lineage>
</organism>
<proteinExistence type="predicted"/>
<dbReference type="CDD" id="cd00085">
    <property type="entry name" value="HNHc"/>
    <property type="match status" value="1"/>
</dbReference>
<feature type="region of interest" description="Disordered" evidence="1">
    <location>
        <begin position="1"/>
        <end position="35"/>
    </location>
</feature>
<keyword evidence="3" id="KW-0540">Nuclease</keyword>
<reference evidence="3 4" key="1">
    <citation type="submission" date="2023-02" db="EMBL/GenBank/DDBJ databases">
        <title>Genome sequence of Novosphingobium humi KACC 19094.</title>
        <authorList>
            <person name="Kim S."/>
            <person name="Heo J."/>
            <person name="Kwon S.-W."/>
        </authorList>
    </citation>
    <scope>NUCLEOTIDE SEQUENCE [LARGE SCALE GENOMIC DNA]</scope>
    <source>
        <strain evidence="3 4">KACC 19094</strain>
    </source>
</reference>
<keyword evidence="3" id="KW-0255">Endonuclease</keyword>
<accession>A0ABY7U045</accession>
<dbReference type="InterPro" id="IPR003615">
    <property type="entry name" value="HNH_nuc"/>
</dbReference>
<feature type="domain" description="HNH nuclease" evidence="2">
    <location>
        <begin position="37"/>
        <end position="90"/>
    </location>
</feature>
<keyword evidence="4" id="KW-1185">Reference proteome</keyword>
<dbReference type="EMBL" id="CP117417">
    <property type="protein sequence ID" value="WCT78890.1"/>
    <property type="molecule type" value="Genomic_DNA"/>
</dbReference>
<dbReference type="Pfam" id="PF01844">
    <property type="entry name" value="HNH"/>
    <property type="match status" value="1"/>
</dbReference>
<dbReference type="GO" id="GO:0004519">
    <property type="term" value="F:endonuclease activity"/>
    <property type="evidence" value="ECO:0007669"/>
    <property type="project" value="UniProtKB-KW"/>
</dbReference>
<keyword evidence="3" id="KW-0378">Hydrolase</keyword>
<dbReference type="RefSeq" id="WP_273619190.1">
    <property type="nucleotide sequence ID" value="NZ_CP117417.1"/>
</dbReference>
<name>A0ABY7U045_9SPHN</name>
<dbReference type="SMART" id="SM00507">
    <property type="entry name" value="HNHc"/>
    <property type="match status" value="1"/>
</dbReference>
<evidence type="ECO:0000313" key="4">
    <source>
        <dbReference type="Proteomes" id="UP001218231"/>
    </source>
</evidence>
<protein>
    <submittedName>
        <fullName evidence="3">HNH endonuclease signature motif containing protein</fullName>
    </submittedName>
</protein>
<evidence type="ECO:0000256" key="1">
    <source>
        <dbReference type="SAM" id="MobiDB-lite"/>
    </source>
</evidence>
<evidence type="ECO:0000259" key="2">
    <source>
        <dbReference type="SMART" id="SM00507"/>
    </source>
</evidence>
<gene>
    <name evidence="3" type="ORF">PQ457_08010</name>
</gene>